<dbReference type="Pfam" id="PF05920">
    <property type="entry name" value="Homeobox_KN"/>
    <property type="match status" value="1"/>
</dbReference>
<dbReference type="SMART" id="SM00574">
    <property type="entry name" value="POX"/>
    <property type="match status" value="1"/>
</dbReference>
<dbReference type="InterPro" id="IPR009057">
    <property type="entry name" value="Homeodomain-like_sf"/>
</dbReference>
<keyword evidence="5 8" id="KW-0371">Homeobox</keyword>
<evidence type="ECO:0000256" key="7">
    <source>
        <dbReference type="ARBA" id="ARBA00023242"/>
    </source>
</evidence>
<dbReference type="EMBL" id="VOIH02000002">
    <property type="protein sequence ID" value="KAF3454971.1"/>
    <property type="molecule type" value="Genomic_DNA"/>
</dbReference>
<dbReference type="FunFam" id="1.10.10.60:FF:000117">
    <property type="entry name" value="BEL1-like homeodomain protein 9"/>
    <property type="match status" value="1"/>
</dbReference>
<proteinExistence type="inferred from homology"/>
<feature type="compositionally biased region" description="Polar residues" evidence="9">
    <location>
        <begin position="699"/>
        <end position="718"/>
    </location>
</feature>
<evidence type="ECO:0000259" key="10">
    <source>
        <dbReference type="PROSITE" id="PS50071"/>
    </source>
</evidence>
<feature type="DNA-binding region" description="Homeobox" evidence="8">
    <location>
        <begin position="612"/>
        <end position="674"/>
    </location>
</feature>
<evidence type="ECO:0000256" key="6">
    <source>
        <dbReference type="ARBA" id="ARBA00023163"/>
    </source>
</evidence>
<feature type="domain" description="Homeobox" evidence="10">
    <location>
        <begin position="610"/>
        <end position="673"/>
    </location>
</feature>
<evidence type="ECO:0000256" key="8">
    <source>
        <dbReference type="PROSITE-ProRule" id="PRU00108"/>
    </source>
</evidence>
<keyword evidence="3" id="KW-0805">Transcription regulation</keyword>
<dbReference type="InterPro" id="IPR001356">
    <property type="entry name" value="HD"/>
</dbReference>
<evidence type="ECO:0000256" key="4">
    <source>
        <dbReference type="ARBA" id="ARBA00023125"/>
    </source>
</evidence>
<dbReference type="AlphaFoldDB" id="A0A8K0MQF5"/>
<keyword evidence="4 8" id="KW-0238">DNA-binding</keyword>
<dbReference type="GO" id="GO:0003677">
    <property type="term" value="F:DNA binding"/>
    <property type="evidence" value="ECO:0007669"/>
    <property type="project" value="UniProtKB-UniRule"/>
</dbReference>
<keyword evidence="7 8" id="KW-0539">Nucleus</keyword>
<feature type="region of interest" description="Disordered" evidence="9">
    <location>
        <begin position="272"/>
        <end position="332"/>
    </location>
</feature>
<sequence>MSGFRPESHVAQQSRRDKLRVQQTSAPSSHHHLDSFPNNLEHFTAHSTGLNPDMVHVRNVRNSANLLYYPSMYSSEMLDYSRHNANVVLQAHRDHTESCQDLSAAPQHDHDQPHSFGNWRGFNNNQQQSLDWVLMNYASSSVGNESGQNPMLVSEETNVNPTSTHHHLKPSFSGYHQDLQSTLSNPSTEISNQVGQKHLGGVNMHLSSNTPLYHNTLEDVITASARNHQGIENGHGSSSWSGGVGNELLLLPNYAHQSSWMDRPVENHHHWSSGQLGFSNTKKTSDEELRTVVSHDSNPQGLSLSLSSNPPSKLAATHFEGGSGSEDLHSTRTASASTKADYFCSMPIPKPSIISKGGAGGKCLQDIVGISGNAYRNTGPLGPFTGYATILKSSKFLRPAQQLLEEFCCTSSSGSKRMDITCDLSERISEEVSVSASASADAMNAIETEVVGKGNNNSCASSSTFYGSNEISGDGGVGSISSETFRPEYQQKKAKLLYMQEEVCRRYKQYHQQMQMVVSSFESVAGLSSATPYISLALKTVARHFRCLKNVITDQLRYIRKALGEDLASPTTGTSSSKGETNTTRLKYMDQSFQKHKSSGVNVGFPEPQQHVWRPQRGLPERSVAILRAWLFEHFLHPYPTDTDKHMLATQTGLSRNQVSNWFINARVRVWKPMVEEIHSLETKGLVEVGQSHGKHDVNSATEGSSRPSNDQITSNNLGTTAMMSNKQLECSSVGNIDGTSSEQWINHEKRSRLECQVPTSMAGALAGFVPYQRGGLEVGGLGAVSLTLGLRHGVESAQQHHHQQQQMRQQEDQLRRQLGGQMIHDFVG</sequence>
<dbReference type="InterPro" id="IPR008422">
    <property type="entry name" value="KN_HD"/>
</dbReference>
<dbReference type="Proteomes" id="UP000796880">
    <property type="component" value="Unassembled WGS sequence"/>
</dbReference>
<evidence type="ECO:0000313" key="12">
    <source>
        <dbReference type="Proteomes" id="UP000796880"/>
    </source>
</evidence>
<gene>
    <name evidence="11" type="ORF">FNV43_RR05419</name>
</gene>
<dbReference type="GO" id="GO:0006355">
    <property type="term" value="P:regulation of DNA-templated transcription"/>
    <property type="evidence" value="ECO:0007669"/>
    <property type="project" value="InterPro"/>
</dbReference>
<organism evidence="11 12">
    <name type="scientific">Rhamnella rubrinervis</name>
    <dbReference type="NCBI Taxonomy" id="2594499"/>
    <lineage>
        <taxon>Eukaryota</taxon>
        <taxon>Viridiplantae</taxon>
        <taxon>Streptophyta</taxon>
        <taxon>Embryophyta</taxon>
        <taxon>Tracheophyta</taxon>
        <taxon>Spermatophyta</taxon>
        <taxon>Magnoliopsida</taxon>
        <taxon>eudicotyledons</taxon>
        <taxon>Gunneridae</taxon>
        <taxon>Pentapetalae</taxon>
        <taxon>rosids</taxon>
        <taxon>fabids</taxon>
        <taxon>Rosales</taxon>
        <taxon>Rhamnaceae</taxon>
        <taxon>rhamnoid group</taxon>
        <taxon>Rhamneae</taxon>
        <taxon>Rhamnella</taxon>
    </lineage>
</organism>
<accession>A0A8K0MQF5</accession>
<dbReference type="PROSITE" id="PS50071">
    <property type="entry name" value="HOMEOBOX_2"/>
    <property type="match status" value="1"/>
</dbReference>
<evidence type="ECO:0000313" key="11">
    <source>
        <dbReference type="EMBL" id="KAF3454971.1"/>
    </source>
</evidence>
<dbReference type="SUPFAM" id="SSF46689">
    <property type="entry name" value="Homeodomain-like"/>
    <property type="match status" value="1"/>
</dbReference>
<dbReference type="InterPro" id="IPR006563">
    <property type="entry name" value="POX_dom"/>
</dbReference>
<comment type="subcellular location">
    <subcellularLocation>
        <location evidence="1 8">Nucleus</location>
    </subcellularLocation>
</comment>
<feature type="region of interest" description="Disordered" evidence="9">
    <location>
        <begin position="1"/>
        <end position="36"/>
    </location>
</feature>
<keyword evidence="12" id="KW-1185">Reference proteome</keyword>
<name>A0A8K0MQF5_9ROSA</name>
<evidence type="ECO:0000256" key="5">
    <source>
        <dbReference type="ARBA" id="ARBA00023155"/>
    </source>
</evidence>
<dbReference type="PANTHER" id="PTHR11850">
    <property type="entry name" value="HOMEOBOX PROTEIN TRANSCRIPTION FACTORS"/>
    <property type="match status" value="1"/>
</dbReference>
<dbReference type="Pfam" id="PF07526">
    <property type="entry name" value="POX"/>
    <property type="match status" value="1"/>
</dbReference>
<dbReference type="OrthoDB" id="10056939at2759"/>
<evidence type="ECO:0000256" key="1">
    <source>
        <dbReference type="ARBA" id="ARBA00004123"/>
    </source>
</evidence>
<evidence type="ECO:0000256" key="3">
    <source>
        <dbReference type="ARBA" id="ARBA00023015"/>
    </source>
</evidence>
<reference evidence="11" key="1">
    <citation type="submission" date="2020-03" db="EMBL/GenBank/DDBJ databases">
        <title>A high-quality chromosome-level genome assembly of a woody plant with both climbing and erect habits, Rhamnella rubrinervis.</title>
        <authorList>
            <person name="Lu Z."/>
            <person name="Yang Y."/>
            <person name="Zhu X."/>
            <person name="Sun Y."/>
        </authorList>
    </citation>
    <scope>NUCLEOTIDE SEQUENCE</scope>
    <source>
        <strain evidence="11">BYM</strain>
        <tissue evidence="11">Leaf</tissue>
    </source>
</reference>
<dbReference type="GO" id="GO:0005634">
    <property type="term" value="C:nucleus"/>
    <property type="evidence" value="ECO:0007669"/>
    <property type="project" value="UniProtKB-SubCell"/>
</dbReference>
<feature type="region of interest" description="Disordered" evidence="9">
    <location>
        <begin position="689"/>
        <end position="718"/>
    </location>
</feature>
<feature type="compositionally biased region" description="Low complexity" evidence="9">
    <location>
        <begin position="297"/>
        <end position="312"/>
    </location>
</feature>
<dbReference type="InterPro" id="IPR050224">
    <property type="entry name" value="TALE_homeobox"/>
</dbReference>
<comment type="caution">
    <text evidence="11">The sequence shown here is derived from an EMBL/GenBank/DDBJ whole genome shotgun (WGS) entry which is preliminary data.</text>
</comment>
<dbReference type="CDD" id="cd00086">
    <property type="entry name" value="homeodomain"/>
    <property type="match status" value="1"/>
</dbReference>
<dbReference type="Gene3D" id="1.10.10.60">
    <property type="entry name" value="Homeodomain-like"/>
    <property type="match status" value="1"/>
</dbReference>
<evidence type="ECO:0000256" key="9">
    <source>
        <dbReference type="SAM" id="MobiDB-lite"/>
    </source>
</evidence>
<comment type="similarity">
    <text evidence="2">Belongs to the TALE/BELL homeobox family.</text>
</comment>
<keyword evidence="6" id="KW-0804">Transcription</keyword>
<protein>
    <recommendedName>
        <fullName evidence="10">Homeobox domain-containing protein</fullName>
    </recommendedName>
</protein>
<dbReference type="SMART" id="SM00389">
    <property type="entry name" value="HOX"/>
    <property type="match status" value="1"/>
</dbReference>
<feature type="compositionally biased region" description="Polar residues" evidence="9">
    <location>
        <begin position="272"/>
        <end position="282"/>
    </location>
</feature>
<evidence type="ECO:0000256" key="2">
    <source>
        <dbReference type="ARBA" id="ARBA00006454"/>
    </source>
</evidence>